<name>A0A1F6DT26_9BACT</name>
<reference evidence="1 2" key="1">
    <citation type="journal article" date="2016" name="Nat. Commun.">
        <title>Thousands of microbial genomes shed light on interconnected biogeochemical processes in an aquifer system.</title>
        <authorList>
            <person name="Anantharaman K."/>
            <person name="Brown C.T."/>
            <person name="Hug L.A."/>
            <person name="Sharon I."/>
            <person name="Castelle C.J."/>
            <person name="Probst A.J."/>
            <person name="Thomas B.C."/>
            <person name="Singh A."/>
            <person name="Wilkins M.J."/>
            <person name="Karaoz U."/>
            <person name="Brodie E.L."/>
            <person name="Williams K.H."/>
            <person name="Hubbard S.S."/>
            <person name="Banfield J.F."/>
        </authorList>
    </citation>
    <scope>NUCLEOTIDE SEQUENCE [LARGE SCALE GENOMIC DNA]</scope>
</reference>
<dbReference type="EMBL" id="MFLJ01000018">
    <property type="protein sequence ID" value="OGG64561.1"/>
    <property type="molecule type" value="Genomic_DNA"/>
</dbReference>
<dbReference type="STRING" id="1798496.A3C94_02850"/>
<protein>
    <submittedName>
        <fullName evidence="1">Uncharacterized protein</fullName>
    </submittedName>
</protein>
<dbReference type="Proteomes" id="UP000177232">
    <property type="component" value="Unassembled WGS sequence"/>
</dbReference>
<dbReference type="AlphaFoldDB" id="A0A1F6DT26"/>
<accession>A0A1F6DT26</accession>
<sequence length="188" mass="21402">MRVQRPQINQDIDWDNFPPEHPVCEVQVEVPTLRLQQRGHGYPHRPPEFEGQEEIVVQWFGDNSRGNLKEKNLQFAFPLMTKLDSVHWFGRPEWYRTVMLGALKGWPNKEALTKMVEDGRSPDEVVIYVVTSQIGLDDGHGGTTPSALLVGVISLGDPIHGVISPREFANWEVPQEEIATLAQAMQRR</sequence>
<evidence type="ECO:0000313" key="1">
    <source>
        <dbReference type="EMBL" id="OGG64561.1"/>
    </source>
</evidence>
<gene>
    <name evidence="1" type="ORF">A3C94_02850</name>
</gene>
<comment type="caution">
    <text evidence="1">The sequence shown here is derived from an EMBL/GenBank/DDBJ whole genome shotgun (WGS) entry which is preliminary data.</text>
</comment>
<evidence type="ECO:0000313" key="2">
    <source>
        <dbReference type="Proteomes" id="UP000177232"/>
    </source>
</evidence>
<organism evidence="1 2">
    <name type="scientific">Candidatus Kaiserbacteria bacterium RIFCSPHIGHO2_02_FULL_55_17</name>
    <dbReference type="NCBI Taxonomy" id="1798496"/>
    <lineage>
        <taxon>Bacteria</taxon>
        <taxon>Candidatus Kaiseribacteriota</taxon>
    </lineage>
</organism>
<proteinExistence type="predicted"/>